<proteinExistence type="predicted"/>
<evidence type="ECO:0000313" key="2">
    <source>
        <dbReference type="Proteomes" id="UP001500936"/>
    </source>
</evidence>
<sequence>MIRTLDLIEGSETSEVAPQDGIFLVDNWIKVVEGNNIATLVEQRLRELKGQLQLANPDPERIRGILLDLADHTAQIGQSRNVDENTATELEELATAIRKFAVQL</sequence>
<accession>A0ABP8K2H9</accession>
<protein>
    <submittedName>
        <fullName evidence="1">Uncharacterized protein</fullName>
    </submittedName>
</protein>
<reference evidence="2" key="1">
    <citation type="journal article" date="2019" name="Int. J. Syst. Evol. Microbiol.">
        <title>The Global Catalogue of Microorganisms (GCM) 10K type strain sequencing project: providing services to taxonomists for standard genome sequencing and annotation.</title>
        <authorList>
            <consortium name="The Broad Institute Genomics Platform"/>
            <consortium name="The Broad Institute Genome Sequencing Center for Infectious Disease"/>
            <person name="Wu L."/>
            <person name="Ma J."/>
        </authorList>
    </citation>
    <scope>NUCLEOTIDE SEQUENCE [LARGE SCALE GENOMIC DNA]</scope>
    <source>
        <strain evidence="2">JCM 17925</strain>
    </source>
</reference>
<keyword evidence="2" id="KW-1185">Reference proteome</keyword>
<gene>
    <name evidence="1" type="ORF">GCM10023187_11510</name>
</gene>
<evidence type="ECO:0000313" key="1">
    <source>
        <dbReference type="EMBL" id="GAA4399522.1"/>
    </source>
</evidence>
<organism evidence="1 2">
    <name type="scientific">Nibrella viscosa</name>
    <dbReference type="NCBI Taxonomy" id="1084524"/>
    <lineage>
        <taxon>Bacteria</taxon>
        <taxon>Pseudomonadati</taxon>
        <taxon>Bacteroidota</taxon>
        <taxon>Cytophagia</taxon>
        <taxon>Cytophagales</taxon>
        <taxon>Spirosomataceae</taxon>
        <taxon>Nibrella</taxon>
    </lineage>
</organism>
<dbReference type="Proteomes" id="UP001500936">
    <property type="component" value="Unassembled WGS sequence"/>
</dbReference>
<name>A0ABP8K2H9_9BACT</name>
<dbReference type="EMBL" id="BAABHB010000002">
    <property type="protein sequence ID" value="GAA4399522.1"/>
    <property type="molecule type" value="Genomic_DNA"/>
</dbReference>
<comment type="caution">
    <text evidence="1">The sequence shown here is derived from an EMBL/GenBank/DDBJ whole genome shotgun (WGS) entry which is preliminary data.</text>
</comment>